<keyword evidence="1" id="KW-0812">Transmembrane</keyword>
<dbReference type="Proteomes" id="UP000291084">
    <property type="component" value="Chromosome 11"/>
</dbReference>
<keyword evidence="1" id="KW-1133">Transmembrane helix</keyword>
<reference evidence="2 3" key="1">
    <citation type="journal article" date="2015" name="Sci. Rep.">
        <title>The power of single molecule real-time sequencing technology in the de novo assembly of a eukaryotic genome.</title>
        <authorList>
            <person name="Sakai H."/>
            <person name="Naito K."/>
            <person name="Ogiso-Tanaka E."/>
            <person name="Takahashi Y."/>
            <person name="Iseki K."/>
            <person name="Muto C."/>
            <person name="Satou K."/>
            <person name="Teruya K."/>
            <person name="Shiroma A."/>
            <person name="Shimoji M."/>
            <person name="Hirano T."/>
            <person name="Itoh T."/>
            <person name="Kaga A."/>
            <person name="Tomooka N."/>
        </authorList>
    </citation>
    <scope>NUCLEOTIDE SEQUENCE [LARGE SCALE GENOMIC DNA]</scope>
    <source>
        <strain evidence="3">cv. Shumari</strain>
    </source>
</reference>
<keyword evidence="3" id="KW-1185">Reference proteome</keyword>
<name>A0A0S3TCH3_PHAAN</name>
<gene>
    <name evidence="2" type="primary">Vigan.11G221600</name>
    <name evidence="2" type="ORF">VIGAN_11221600</name>
</gene>
<feature type="transmembrane region" description="Helical" evidence="1">
    <location>
        <begin position="86"/>
        <end position="104"/>
    </location>
</feature>
<sequence length="105" mass="12162">PRKKTEAGSDRGKTEQWWFAVGDFFFVVSGCLCLGFVLSGSLFGVRNVFESRLFVLLIGELSRWFIQRIGWKHDIRILKGHRTSMIQIIQLFLSAIWILMLPMTI</sequence>
<accession>A0A0S3TCH3</accession>
<feature type="non-terminal residue" evidence="2">
    <location>
        <position position="1"/>
    </location>
</feature>
<evidence type="ECO:0000256" key="1">
    <source>
        <dbReference type="SAM" id="Phobius"/>
    </source>
</evidence>
<evidence type="ECO:0000313" key="2">
    <source>
        <dbReference type="EMBL" id="BAU02659.1"/>
    </source>
</evidence>
<evidence type="ECO:0000313" key="3">
    <source>
        <dbReference type="Proteomes" id="UP000291084"/>
    </source>
</evidence>
<dbReference type="EMBL" id="AP015044">
    <property type="protein sequence ID" value="BAU02659.1"/>
    <property type="molecule type" value="Genomic_DNA"/>
</dbReference>
<keyword evidence="1" id="KW-0472">Membrane</keyword>
<feature type="transmembrane region" description="Helical" evidence="1">
    <location>
        <begin position="21"/>
        <end position="43"/>
    </location>
</feature>
<organism evidence="2 3">
    <name type="scientific">Vigna angularis var. angularis</name>
    <dbReference type="NCBI Taxonomy" id="157739"/>
    <lineage>
        <taxon>Eukaryota</taxon>
        <taxon>Viridiplantae</taxon>
        <taxon>Streptophyta</taxon>
        <taxon>Embryophyta</taxon>
        <taxon>Tracheophyta</taxon>
        <taxon>Spermatophyta</taxon>
        <taxon>Magnoliopsida</taxon>
        <taxon>eudicotyledons</taxon>
        <taxon>Gunneridae</taxon>
        <taxon>Pentapetalae</taxon>
        <taxon>rosids</taxon>
        <taxon>fabids</taxon>
        <taxon>Fabales</taxon>
        <taxon>Fabaceae</taxon>
        <taxon>Papilionoideae</taxon>
        <taxon>50 kb inversion clade</taxon>
        <taxon>NPAAA clade</taxon>
        <taxon>indigoferoid/millettioid clade</taxon>
        <taxon>Phaseoleae</taxon>
        <taxon>Vigna</taxon>
    </lineage>
</organism>
<proteinExistence type="predicted"/>
<protein>
    <submittedName>
        <fullName evidence="2">Uncharacterized protein</fullName>
    </submittedName>
</protein>
<dbReference type="AlphaFoldDB" id="A0A0S3TCH3"/>